<dbReference type="Gene3D" id="2.10.90.10">
    <property type="entry name" value="Cystine-knot cytokines"/>
    <property type="match status" value="1"/>
</dbReference>
<dbReference type="FunFam" id="2.10.90.10:FF:000079">
    <property type="entry name" value="Uncharacterized protein"/>
    <property type="match status" value="1"/>
</dbReference>
<dbReference type="PROSITE" id="PS50278">
    <property type="entry name" value="PDGF_2"/>
    <property type="match status" value="1"/>
</dbReference>
<dbReference type="AlphaFoldDB" id="E9GDH2"/>
<dbReference type="GO" id="GO:0035099">
    <property type="term" value="P:hemocyte migration"/>
    <property type="evidence" value="ECO:0000318"/>
    <property type="project" value="GO_Central"/>
</dbReference>
<organism evidence="4 5">
    <name type="scientific">Daphnia pulex</name>
    <name type="common">Water flea</name>
    <dbReference type="NCBI Taxonomy" id="6669"/>
    <lineage>
        <taxon>Eukaryota</taxon>
        <taxon>Metazoa</taxon>
        <taxon>Ecdysozoa</taxon>
        <taxon>Arthropoda</taxon>
        <taxon>Crustacea</taxon>
        <taxon>Branchiopoda</taxon>
        <taxon>Diplostraca</taxon>
        <taxon>Cladocera</taxon>
        <taxon>Anomopoda</taxon>
        <taxon>Daphniidae</taxon>
        <taxon>Daphnia</taxon>
    </lineage>
</organism>
<evidence type="ECO:0000313" key="4">
    <source>
        <dbReference type="EMBL" id="EFX82478.1"/>
    </source>
</evidence>
<dbReference type="InParanoid" id="E9GDH2"/>
<accession>E9GDH2</accession>
<gene>
    <name evidence="4" type="ORF">DAPPUDRAFT_101472</name>
</gene>
<feature type="region of interest" description="Disordered" evidence="1">
    <location>
        <begin position="115"/>
        <end position="142"/>
    </location>
</feature>
<evidence type="ECO:0000259" key="3">
    <source>
        <dbReference type="PROSITE" id="PS50278"/>
    </source>
</evidence>
<keyword evidence="2" id="KW-0732">Signal</keyword>
<dbReference type="PhylomeDB" id="E9GDH2"/>
<dbReference type="GO" id="GO:0016020">
    <property type="term" value="C:membrane"/>
    <property type="evidence" value="ECO:0007669"/>
    <property type="project" value="InterPro"/>
</dbReference>
<sequence length="164" mass="17946">MAKIGQTMLSCCLWVAMLLAPLLVSSAVVKTVPFKKNVKTFGEWTCSQPQPRVIHIENLDEYAAPNAIYFPPALVIHQCDQSTGCCKVPGQVCKSLESAEEKIQFAVKAVSTSGSVNNHPAAASNNNNKRNMNSSSKPKKEKKLMISLTNHTRCECVGKIDLRI</sequence>
<reference evidence="4 5" key="1">
    <citation type="journal article" date="2011" name="Science">
        <title>The ecoresponsive genome of Daphnia pulex.</title>
        <authorList>
            <person name="Colbourne J.K."/>
            <person name="Pfrender M.E."/>
            <person name="Gilbert D."/>
            <person name="Thomas W.K."/>
            <person name="Tucker A."/>
            <person name="Oakley T.H."/>
            <person name="Tokishita S."/>
            <person name="Aerts A."/>
            <person name="Arnold G.J."/>
            <person name="Basu M.K."/>
            <person name="Bauer D.J."/>
            <person name="Caceres C.E."/>
            <person name="Carmel L."/>
            <person name="Casola C."/>
            <person name="Choi J.H."/>
            <person name="Detter J.C."/>
            <person name="Dong Q."/>
            <person name="Dusheyko S."/>
            <person name="Eads B.D."/>
            <person name="Frohlich T."/>
            <person name="Geiler-Samerotte K.A."/>
            <person name="Gerlach D."/>
            <person name="Hatcher P."/>
            <person name="Jogdeo S."/>
            <person name="Krijgsveld J."/>
            <person name="Kriventseva E.V."/>
            <person name="Kultz D."/>
            <person name="Laforsch C."/>
            <person name="Lindquist E."/>
            <person name="Lopez J."/>
            <person name="Manak J.R."/>
            <person name="Muller J."/>
            <person name="Pangilinan J."/>
            <person name="Patwardhan R.P."/>
            <person name="Pitluck S."/>
            <person name="Pritham E.J."/>
            <person name="Rechtsteiner A."/>
            <person name="Rho M."/>
            <person name="Rogozin I.B."/>
            <person name="Sakarya O."/>
            <person name="Salamov A."/>
            <person name="Schaack S."/>
            <person name="Shapiro H."/>
            <person name="Shiga Y."/>
            <person name="Skalitzky C."/>
            <person name="Smith Z."/>
            <person name="Souvorov A."/>
            <person name="Sung W."/>
            <person name="Tang Z."/>
            <person name="Tsuchiya D."/>
            <person name="Tu H."/>
            <person name="Vos H."/>
            <person name="Wang M."/>
            <person name="Wolf Y.I."/>
            <person name="Yamagata H."/>
            <person name="Yamada T."/>
            <person name="Ye Y."/>
            <person name="Shaw J.R."/>
            <person name="Andrews J."/>
            <person name="Crease T.J."/>
            <person name="Tang H."/>
            <person name="Lucas S.M."/>
            <person name="Robertson H.M."/>
            <person name="Bork P."/>
            <person name="Koonin E.V."/>
            <person name="Zdobnov E.M."/>
            <person name="Grigoriev I.V."/>
            <person name="Lynch M."/>
            <person name="Boore J.L."/>
        </authorList>
    </citation>
    <scope>NUCLEOTIDE SEQUENCE [LARGE SCALE GENOMIC DNA]</scope>
</reference>
<keyword evidence="5" id="KW-1185">Reference proteome</keyword>
<dbReference type="PANTHER" id="PTHR21719:SF1">
    <property type="entry name" value="FI06402P-RELATED"/>
    <property type="match status" value="1"/>
</dbReference>
<dbReference type="OrthoDB" id="6370328at2759"/>
<dbReference type="EMBL" id="GL732540">
    <property type="protein sequence ID" value="EFX82478.1"/>
    <property type="molecule type" value="Genomic_DNA"/>
</dbReference>
<evidence type="ECO:0000313" key="5">
    <source>
        <dbReference type="Proteomes" id="UP000000305"/>
    </source>
</evidence>
<dbReference type="HOGENOM" id="CLU_1751518_0_0_1"/>
<evidence type="ECO:0000256" key="1">
    <source>
        <dbReference type="SAM" id="MobiDB-lite"/>
    </source>
</evidence>
<evidence type="ECO:0000256" key="2">
    <source>
        <dbReference type="SAM" id="SignalP"/>
    </source>
</evidence>
<feature type="domain" description="Platelet-derived growth factor (PDGF) family profile" evidence="3">
    <location>
        <begin position="66"/>
        <end position="161"/>
    </location>
</feature>
<name>E9GDH2_DAPPU</name>
<feature type="compositionally biased region" description="Low complexity" evidence="1">
    <location>
        <begin position="117"/>
        <end position="136"/>
    </location>
</feature>
<feature type="signal peptide" evidence="2">
    <location>
        <begin position="1"/>
        <end position="27"/>
    </location>
</feature>
<protein>
    <recommendedName>
        <fullName evidence="3">Platelet-derived growth factor (PDGF) family profile domain-containing protein</fullName>
    </recommendedName>
</protein>
<feature type="chain" id="PRO_5003236896" description="Platelet-derived growth factor (PDGF) family profile domain-containing protein" evidence="2">
    <location>
        <begin position="28"/>
        <end position="164"/>
    </location>
</feature>
<dbReference type="SUPFAM" id="SSF57501">
    <property type="entry name" value="Cystine-knot cytokines"/>
    <property type="match status" value="1"/>
</dbReference>
<dbReference type="InterPro" id="IPR029034">
    <property type="entry name" value="Cystine-knot_cytokine"/>
</dbReference>
<dbReference type="KEGG" id="dpx:DAPPUDRAFT_101472"/>
<dbReference type="OMA" id="CACVDLN"/>
<dbReference type="Proteomes" id="UP000000305">
    <property type="component" value="Unassembled WGS sequence"/>
</dbReference>
<dbReference type="GO" id="GO:0008083">
    <property type="term" value="F:growth factor activity"/>
    <property type="evidence" value="ECO:0007669"/>
    <property type="project" value="InterPro"/>
</dbReference>
<dbReference type="PANTHER" id="PTHR21719">
    <property type="entry name" value="FI06402P-RELATED"/>
    <property type="match status" value="1"/>
</dbReference>
<dbReference type="InterPro" id="IPR000072">
    <property type="entry name" value="PDGF/VEGF_dom"/>
</dbReference>
<proteinExistence type="predicted"/>